<dbReference type="RefSeq" id="WP_006911837.1">
    <property type="nucleotide sequence ID" value="NZ_AFNV02000006.1"/>
</dbReference>
<evidence type="ECO:0008006" key="3">
    <source>
        <dbReference type="Google" id="ProtNLM"/>
    </source>
</evidence>
<evidence type="ECO:0000313" key="2">
    <source>
        <dbReference type="Proteomes" id="UP000006242"/>
    </source>
</evidence>
<sequence>MSDDLRGAFEATDYRVFLDNESHVLHIGAPCPEPLSDWLAHRAFTQCGWLITAYNPKAEQIDAACNQARDALLRAWAQRRAAAWLETVNEAPNGGWPDEPGVLVAGIEEGEIRAMGRRLDQAALVQIAAADSIELVWLDR</sequence>
<protein>
    <recommendedName>
        <fullName evidence="3">DUF3293 domain-containing protein</fullName>
    </recommendedName>
</protein>
<name>U2FVM8_9GAMM</name>
<dbReference type="EMBL" id="AFNV02000006">
    <property type="protein sequence ID" value="ERJ19959.1"/>
    <property type="molecule type" value="Genomic_DNA"/>
</dbReference>
<dbReference type="InterPro" id="IPR021710">
    <property type="entry name" value="DUF3293"/>
</dbReference>
<accession>U2FVM8</accession>
<dbReference type="STRING" id="1033802.SSPSH_001134"/>
<dbReference type="OrthoDB" id="1493624at2"/>
<proteinExistence type="predicted"/>
<dbReference type="Pfam" id="PF11697">
    <property type="entry name" value="DUF3293"/>
    <property type="match status" value="1"/>
</dbReference>
<dbReference type="AlphaFoldDB" id="U2FVM8"/>
<comment type="caution">
    <text evidence="1">The sequence shown here is derived from an EMBL/GenBank/DDBJ whole genome shotgun (WGS) entry which is preliminary data.</text>
</comment>
<reference evidence="1 2" key="1">
    <citation type="journal article" date="2011" name="J. Bacteriol.">
        <title>Genome sequence of Salinisphaera shabanensis, a gammaproteobacterium from the harsh, variable environment of the brine-seawater interface of the Shaban Deep in the Red Sea.</title>
        <authorList>
            <person name="Antunes A."/>
            <person name="Alam I."/>
            <person name="Bajic V.B."/>
            <person name="Stingl U."/>
        </authorList>
    </citation>
    <scope>NUCLEOTIDE SEQUENCE [LARGE SCALE GENOMIC DNA]</scope>
    <source>
        <strain evidence="1 2">E1L3A</strain>
    </source>
</reference>
<keyword evidence="2" id="KW-1185">Reference proteome</keyword>
<gene>
    <name evidence="1" type="ORF">SSPSH_001134</name>
</gene>
<evidence type="ECO:0000313" key="1">
    <source>
        <dbReference type="EMBL" id="ERJ19959.1"/>
    </source>
</evidence>
<dbReference type="Proteomes" id="UP000006242">
    <property type="component" value="Unassembled WGS sequence"/>
</dbReference>
<organism evidence="1 2">
    <name type="scientific">Salinisphaera shabanensis E1L3A</name>
    <dbReference type="NCBI Taxonomy" id="1033802"/>
    <lineage>
        <taxon>Bacteria</taxon>
        <taxon>Pseudomonadati</taxon>
        <taxon>Pseudomonadota</taxon>
        <taxon>Gammaproteobacteria</taxon>
        <taxon>Salinisphaerales</taxon>
        <taxon>Salinisphaeraceae</taxon>
        <taxon>Salinisphaera</taxon>
    </lineage>
</organism>
<reference evidence="1 2" key="2">
    <citation type="journal article" date="2013" name="PLoS ONE">
        <title>INDIGO - INtegrated Data Warehouse of MIcrobial GenOmes with Examples from the Red Sea Extremophiles.</title>
        <authorList>
            <person name="Alam I."/>
            <person name="Antunes A."/>
            <person name="Kamau A.A."/>
            <person name="Ba Alawi W."/>
            <person name="Kalkatawi M."/>
            <person name="Stingl U."/>
            <person name="Bajic V.B."/>
        </authorList>
    </citation>
    <scope>NUCLEOTIDE SEQUENCE [LARGE SCALE GENOMIC DNA]</scope>
    <source>
        <strain evidence="1 2">E1L3A</strain>
    </source>
</reference>